<keyword evidence="3" id="KW-1185">Reference proteome</keyword>
<dbReference type="AlphaFoldDB" id="A0A3Q3D885"/>
<dbReference type="Ensembl" id="ENSHCOT00000005197.1">
    <property type="protein sequence ID" value="ENSHCOP00000005544.1"/>
    <property type="gene ID" value="ENSHCOG00000007219.1"/>
</dbReference>
<reference evidence="2" key="2">
    <citation type="submission" date="2025-09" db="UniProtKB">
        <authorList>
            <consortium name="Ensembl"/>
        </authorList>
    </citation>
    <scope>IDENTIFICATION</scope>
</reference>
<reference evidence="2" key="1">
    <citation type="submission" date="2025-08" db="UniProtKB">
        <authorList>
            <consortium name="Ensembl"/>
        </authorList>
    </citation>
    <scope>IDENTIFICATION</scope>
</reference>
<name>A0A3Q3D885_HIPCM</name>
<feature type="chain" id="PRO_5018531547" evidence="1">
    <location>
        <begin position="27"/>
        <end position="174"/>
    </location>
</feature>
<sequence>WTAPRDSASRLLRLLLLVELLRPSRCGPAHHKAVLCNTLKSAANQMDVIRRTAQRLQHSRRVGLERCFARDTFLTMCVSWQANESLCGLYANALAFRAHADWLKAAAENVSLPSEAAGGAAIRLLRLADLVRTALIQALRYSTEMSRRLKVFCNFSKRLVRHLRRAANCPTKRR</sequence>
<organism evidence="2 3">
    <name type="scientific">Hippocampus comes</name>
    <name type="common">Tiger tail seahorse</name>
    <dbReference type="NCBI Taxonomy" id="109280"/>
    <lineage>
        <taxon>Eukaryota</taxon>
        <taxon>Metazoa</taxon>
        <taxon>Chordata</taxon>
        <taxon>Craniata</taxon>
        <taxon>Vertebrata</taxon>
        <taxon>Euteleostomi</taxon>
        <taxon>Actinopterygii</taxon>
        <taxon>Neopterygii</taxon>
        <taxon>Teleostei</taxon>
        <taxon>Neoteleostei</taxon>
        <taxon>Acanthomorphata</taxon>
        <taxon>Syngnathiaria</taxon>
        <taxon>Syngnathiformes</taxon>
        <taxon>Syngnathoidei</taxon>
        <taxon>Syngnathidae</taxon>
        <taxon>Hippocampus</taxon>
    </lineage>
</organism>
<feature type="signal peptide" evidence="1">
    <location>
        <begin position="1"/>
        <end position="26"/>
    </location>
</feature>
<keyword evidence="1" id="KW-0732">Signal</keyword>
<evidence type="ECO:0000313" key="2">
    <source>
        <dbReference type="Ensembl" id="ENSHCOP00000005544.1"/>
    </source>
</evidence>
<accession>A0A3Q3D885</accession>
<dbReference type="InterPro" id="IPR009079">
    <property type="entry name" value="4_helix_cytokine-like_core"/>
</dbReference>
<evidence type="ECO:0000313" key="3">
    <source>
        <dbReference type="Proteomes" id="UP000264820"/>
    </source>
</evidence>
<dbReference type="Gene3D" id="1.20.1250.10">
    <property type="match status" value="1"/>
</dbReference>
<dbReference type="GeneTree" id="ENSGT00940000176251"/>
<dbReference type="Proteomes" id="UP000264820">
    <property type="component" value="Unplaced"/>
</dbReference>
<evidence type="ECO:0000256" key="1">
    <source>
        <dbReference type="SAM" id="SignalP"/>
    </source>
</evidence>
<proteinExistence type="predicted"/>
<protein>
    <submittedName>
        <fullName evidence="2">Uncharacterized protein</fullName>
    </submittedName>
</protein>